<evidence type="ECO:0000256" key="3">
    <source>
        <dbReference type="ARBA" id="ARBA00022840"/>
    </source>
</evidence>
<evidence type="ECO:0000256" key="4">
    <source>
        <dbReference type="SAM" id="MobiDB-lite"/>
    </source>
</evidence>
<dbReference type="InterPro" id="IPR027417">
    <property type="entry name" value="P-loop_NTPase"/>
</dbReference>
<proteinExistence type="inferred from homology"/>
<feature type="region of interest" description="Disordered" evidence="4">
    <location>
        <begin position="393"/>
        <end position="418"/>
    </location>
</feature>
<dbReference type="EMBL" id="PIPN01000002">
    <property type="protein sequence ID" value="RUO30754.1"/>
    <property type="molecule type" value="Genomic_DNA"/>
</dbReference>
<reference evidence="6 7" key="1">
    <citation type="journal article" date="2018" name="Front. Microbiol.">
        <title>Genome-Based Analysis Reveals the Taxonomy and Diversity of the Family Idiomarinaceae.</title>
        <authorList>
            <person name="Liu Y."/>
            <person name="Lai Q."/>
            <person name="Shao Z."/>
        </authorList>
    </citation>
    <scope>NUCLEOTIDE SEQUENCE [LARGE SCALE GENOMIC DNA]</scope>
    <source>
        <strain evidence="6 7">GBSy1</strain>
    </source>
</reference>
<dbReference type="Pfam" id="PF13335">
    <property type="entry name" value="Mg_chelatase_C"/>
    <property type="match status" value="1"/>
</dbReference>
<accession>A0ABY0C081</accession>
<dbReference type="SUPFAM" id="SSF54211">
    <property type="entry name" value="Ribosomal protein S5 domain 2-like"/>
    <property type="match status" value="1"/>
</dbReference>
<evidence type="ECO:0000256" key="2">
    <source>
        <dbReference type="ARBA" id="ARBA00022741"/>
    </source>
</evidence>
<dbReference type="GO" id="GO:0006508">
    <property type="term" value="P:proteolysis"/>
    <property type="evidence" value="ECO:0007669"/>
    <property type="project" value="UniProtKB-KW"/>
</dbReference>
<gene>
    <name evidence="6" type="ORF">CWE12_05805</name>
</gene>
<feature type="domain" description="AAA+ ATPase" evidence="5">
    <location>
        <begin position="210"/>
        <end position="372"/>
    </location>
</feature>
<dbReference type="RefSeq" id="WP_126788731.1">
    <property type="nucleotide sequence ID" value="NZ_PIPN01000002.1"/>
</dbReference>
<name>A0ABY0C081_9GAMM</name>
<evidence type="ECO:0000256" key="1">
    <source>
        <dbReference type="ARBA" id="ARBA00006354"/>
    </source>
</evidence>
<dbReference type="SMART" id="SM00382">
    <property type="entry name" value="AAA"/>
    <property type="match status" value="1"/>
</dbReference>
<dbReference type="Pfam" id="PF01078">
    <property type="entry name" value="Mg_chelatase"/>
    <property type="match status" value="1"/>
</dbReference>
<keyword evidence="7" id="KW-1185">Reference proteome</keyword>
<dbReference type="InterPro" id="IPR001208">
    <property type="entry name" value="MCM_dom"/>
</dbReference>
<dbReference type="InterPro" id="IPR000523">
    <property type="entry name" value="Mg_chelatse_chII-like_cat_dom"/>
</dbReference>
<evidence type="ECO:0000313" key="6">
    <source>
        <dbReference type="EMBL" id="RUO30754.1"/>
    </source>
</evidence>
<dbReference type="PANTHER" id="PTHR32039">
    <property type="entry name" value="MAGNESIUM-CHELATASE SUBUNIT CHLI"/>
    <property type="match status" value="1"/>
</dbReference>
<sequence>MGLAVVHTRAMLGMEAPAVQVEVSVAKGIGQFQIIGMPETTVREAKDRVRTALLNSDFSFPVGRITVNLSPAELPKQGARYDLAIAVGVLLAADTLTLEHLDDIECYGELGLNGELRPVRGTLPSLIACQQAQRLALIPSQNAEEAALLREAVAYGFATLREVVAHLSGAQRLPLIQPSPLPVRTMAHGDMQDVQGQHQAKRALLLAAAGGHNILFVGPPGTGKTMLAQRMLSILPPLNEQQALEVAAVQSISQDGFQAQSWRQRPFRSPHHTSSAAALIGGGSDARPGEISLADHGILFLDELAEIHRHILDSLREPLESGIVHISRAKQRASYPARFQLVCALNPSPCGSFDGDLASARATPDQILRYLSKISGPFLDRIDLQVEVPRQPDVLRHGIQRSPQSSNEDNSENSADSSSLLAKVQAARELQLERQHCLNSELKACDVIEICQLSEADHEFLVAAVERFKMSHRAYHRVLRLARTIADLDAAGRVSRQHLSEALSYRALDALLRQLREL</sequence>
<dbReference type="InterPro" id="IPR003593">
    <property type="entry name" value="AAA+_ATPase"/>
</dbReference>
<dbReference type="SUPFAM" id="SSF52540">
    <property type="entry name" value="P-loop containing nucleoside triphosphate hydrolases"/>
    <property type="match status" value="1"/>
</dbReference>
<dbReference type="Gene3D" id="3.40.50.300">
    <property type="entry name" value="P-loop containing nucleotide triphosphate hydrolases"/>
    <property type="match status" value="1"/>
</dbReference>
<dbReference type="NCBIfam" id="NF007365">
    <property type="entry name" value="PRK09862.1"/>
    <property type="match status" value="1"/>
</dbReference>
<dbReference type="Gene3D" id="3.30.230.10">
    <property type="match status" value="1"/>
</dbReference>
<protein>
    <submittedName>
        <fullName evidence="6">ATP-dependent protease</fullName>
    </submittedName>
</protein>
<dbReference type="Pfam" id="PF13541">
    <property type="entry name" value="ChlI"/>
    <property type="match status" value="1"/>
</dbReference>
<dbReference type="InterPro" id="IPR004482">
    <property type="entry name" value="Mg_chelat-rel"/>
</dbReference>
<feature type="compositionally biased region" description="Low complexity" evidence="4">
    <location>
        <begin position="405"/>
        <end position="418"/>
    </location>
</feature>
<keyword evidence="2" id="KW-0547">Nucleotide-binding</keyword>
<dbReference type="InterPro" id="IPR020568">
    <property type="entry name" value="Ribosomal_Su5_D2-typ_SF"/>
</dbReference>
<keyword evidence="6" id="KW-0378">Hydrolase</keyword>
<keyword evidence="3" id="KW-0067">ATP-binding</keyword>
<keyword evidence="6" id="KW-0645">Protease</keyword>
<dbReference type="Proteomes" id="UP000287410">
    <property type="component" value="Unassembled WGS sequence"/>
</dbReference>
<evidence type="ECO:0000313" key="7">
    <source>
        <dbReference type="Proteomes" id="UP000287410"/>
    </source>
</evidence>
<dbReference type="PRINTS" id="PR01657">
    <property type="entry name" value="MCMFAMILY"/>
</dbReference>
<dbReference type="InterPro" id="IPR025158">
    <property type="entry name" value="Mg_chelat-rel_C"/>
</dbReference>
<dbReference type="InterPro" id="IPR045006">
    <property type="entry name" value="CHLI-like"/>
</dbReference>
<comment type="caution">
    <text evidence="6">The sequence shown here is derived from an EMBL/GenBank/DDBJ whole genome shotgun (WGS) entry which is preliminary data.</text>
</comment>
<organism evidence="6 7">
    <name type="scientific">Aliidiomarina sedimenti</name>
    <dbReference type="NCBI Taxonomy" id="1933879"/>
    <lineage>
        <taxon>Bacteria</taxon>
        <taxon>Pseudomonadati</taxon>
        <taxon>Pseudomonadota</taxon>
        <taxon>Gammaproteobacteria</taxon>
        <taxon>Alteromonadales</taxon>
        <taxon>Idiomarinaceae</taxon>
        <taxon>Aliidiomarina</taxon>
    </lineage>
</organism>
<dbReference type="PANTHER" id="PTHR32039:SF7">
    <property type="entry name" value="COMPETENCE PROTEIN COMM"/>
    <property type="match status" value="1"/>
</dbReference>
<dbReference type="GO" id="GO:0008233">
    <property type="term" value="F:peptidase activity"/>
    <property type="evidence" value="ECO:0007669"/>
    <property type="project" value="UniProtKB-KW"/>
</dbReference>
<dbReference type="InterPro" id="IPR014721">
    <property type="entry name" value="Ribsml_uS5_D2-typ_fold_subgr"/>
</dbReference>
<evidence type="ECO:0000259" key="5">
    <source>
        <dbReference type="SMART" id="SM00382"/>
    </source>
</evidence>
<dbReference type="NCBIfam" id="TIGR00368">
    <property type="entry name" value="YifB family Mg chelatase-like AAA ATPase"/>
    <property type="match status" value="1"/>
</dbReference>
<comment type="similarity">
    <text evidence="1">Belongs to the Mg-chelatase subunits D/I family. ComM subfamily.</text>
</comment>